<evidence type="ECO:0000313" key="3">
    <source>
        <dbReference type="Proteomes" id="UP000781710"/>
    </source>
</evidence>
<dbReference type="InterPro" id="IPR032710">
    <property type="entry name" value="NTF2-like_dom_sf"/>
</dbReference>
<keyword evidence="3" id="KW-1185">Reference proteome</keyword>
<dbReference type="InterPro" id="IPR037401">
    <property type="entry name" value="SnoaL-like"/>
</dbReference>
<evidence type="ECO:0000313" key="2">
    <source>
        <dbReference type="EMBL" id="KAF1720624.1"/>
    </source>
</evidence>
<reference evidence="2 3" key="1">
    <citation type="submission" date="2017-10" db="EMBL/GenBank/DDBJ databases">
        <title>Whole genome sequencing of members of genus Pseudoxanthomonas.</title>
        <authorList>
            <person name="Kumar S."/>
            <person name="Bansal K."/>
            <person name="Kaur A."/>
            <person name="Patil P."/>
            <person name="Sharma S."/>
            <person name="Patil P.B."/>
        </authorList>
    </citation>
    <scope>NUCLEOTIDE SEQUENCE [LARGE SCALE GENOMIC DNA]</scope>
    <source>
        <strain evidence="2 3">DSM 17109</strain>
    </source>
</reference>
<sequence length="134" mass="15170">MRSLGKDEARQFALSWLPAWTGNDPERLASFYADDAYYLDPGVPDGINGKPALLAYFSRLLAYNPHWVWTQVEGIPMEDGFLNKWHATVPVGDKILSITGVCLVQLDAQGKIRRNEVYFDRSNLLAEIASQRNR</sequence>
<name>A0ABQ6ZCC1_9GAMM</name>
<organism evidence="2 3">
    <name type="scientific">Pseudoxanthomonas japonensis</name>
    <dbReference type="NCBI Taxonomy" id="69284"/>
    <lineage>
        <taxon>Bacteria</taxon>
        <taxon>Pseudomonadati</taxon>
        <taxon>Pseudomonadota</taxon>
        <taxon>Gammaproteobacteria</taxon>
        <taxon>Lysobacterales</taxon>
        <taxon>Lysobacteraceae</taxon>
        <taxon>Pseudoxanthomonas</taxon>
    </lineage>
</organism>
<dbReference type="Proteomes" id="UP000781710">
    <property type="component" value="Unassembled WGS sequence"/>
</dbReference>
<dbReference type="CDD" id="cd00531">
    <property type="entry name" value="NTF2_like"/>
    <property type="match status" value="1"/>
</dbReference>
<comment type="caution">
    <text evidence="2">The sequence shown here is derived from an EMBL/GenBank/DDBJ whole genome shotgun (WGS) entry which is preliminary data.</text>
</comment>
<gene>
    <name evidence="2" type="ORF">CSC78_18550</name>
</gene>
<feature type="domain" description="SnoaL-like" evidence="1">
    <location>
        <begin position="16"/>
        <end position="114"/>
    </location>
</feature>
<protein>
    <recommendedName>
        <fullName evidence="1">SnoaL-like domain-containing protein</fullName>
    </recommendedName>
</protein>
<accession>A0ABQ6ZCC1</accession>
<dbReference type="SUPFAM" id="SSF54427">
    <property type="entry name" value="NTF2-like"/>
    <property type="match status" value="1"/>
</dbReference>
<evidence type="ECO:0000259" key="1">
    <source>
        <dbReference type="Pfam" id="PF12680"/>
    </source>
</evidence>
<dbReference type="Pfam" id="PF12680">
    <property type="entry name" value="SnoaL_2"/>
    <property type="match status" value="1"/>
</dbReference>
<dbReference type="EMBL" id="PDWW01000044">
    <property type="protein sequence ID" value="KAF1720624.1"/>
    <property type="molecule type" value="Genomic_DNA"/>
</dbReference>
<proteinExistence type="predicted"/>
<dbReference type="Gene3D" id="3.10.450.50">
    <property type="match status" value="1"/>
</dbReference>
<dbReference type="RefSeq" id="WP_162339352.1">
    <property type="nucleotide sequence ID" value="NZ_JBHSRQ010000028.1"/>
</dbReference>